<protein>
    <submittedName>
        <fullName evidence="1">Uncharacterized protein</fullName>
    </submittedName>
</protein>
<organism evidence="1 2">
    <name type="scientific">Blattamonas nauphoetae</name>
    <dbReference type="NCBI Taxonomy" id="2049346"/>
    <lineage>
        <taxon>Eukaryota</taxon>
        <taxon>Metamonada</taxon>
        <taxon>Preaxostyla</taxon>
        <taxon>Oxymonadida</taxon>
        <taxon>Blattamonas</taxon>
    </lineage>
</organism>
<reference evidence="1 2" key="1">
    <citation type="journal article" date="2022" name="bioRxiv">
        <title>Genomics of Preaxostyla Flagellates Illuminates Evolutionary Transitions and the Path Towards Mitochondrial Loss.</title>
        <authorList>
            <person name="Novak L.V.F."/>
            <person name="Treitli S.C."/>
            <person name="Pyrih J."/>
            <person name="Halakuc P."/>
            <person name="Pipaliya S.V."/>
            <person name="Vacek V."/>
            <person name="Brzon O."/>
            <person name="Soukal P."/>
            <person name="Eme L."/>
            <person name="Dacks J.B."/>
            <person name="Karnkowska A."/>
            <person name="Elias M."/>
            <person name="Hampl V."/>
        </authorList>
    </citation>
    <scope>NUCLEOTIDE SEQUENCE [LARGE SCALE GENOMIC DNA]</scope>
    <source>
        <strain evidence="1">NAU3</strain>
        <tissue evidence="1">Gut</tissue>
    </source>
</reference>
<accession>A0ABQ9XIG2</accession>
<gene>
    <name evidence="1" type="ORF">BLNAU_14988</name>
</gene>
<evidence type="ECO:0000313" key="1">
    <source>
        <dbReference type="EMBL" id="KAK2950066.1"/>
    </source>
</evidence>
<sequence>MPSLTPQLVDVLLDNKDLHDLLCLFSNCLYDSDLVSIFIQVIAITPAPLQSMTLRNVSRLHCLPIQALQSARVTSQDPANPHRLSFGRHTTNWTRFVEAVSSVEWDEKERKEKMIINDWITLLVVLAASEDVDLSTAAVTLFQRECGLSSKQARTLLFSTPPSIPLNTDWPFPISDALTLSGSLCAAIGSIIPQPFKLEKDHYKVSPLMQQVAVFIMSCFVPILHTKHPSTSSRFPVFPAELRTVTDQSILNIPPDSSTPHPLISLSEQISLSAGHFNYLDDYKFKMPMSVYHRLILTDVHTIPFVSDEMKCSLIARIGQTLKRVFRNMQVSSWHVLSVVMDIALINSTRTHRSVIQATQKVLASFLWHYMNSDEASAFIRMVIATTKERMAKAEGEEKWSLFLRLWVMNRLSTEERHHLFLLAETDTQLDFSLPRMDAIYKIEATGSVWAKEESANRLIEVAGRSLESALSLRAWSIIEKVLHPRDWPKGRQLDKKMMTINKKMIALILQTLTVAVQTNDGKREGSLFSFSNNAAFVIKTSVDLFLWYLLKTTFDLTPFIPVLASLCRTGNLGLMRILVQIYDRIEFLTQNTSSPFSIHSYSILYSPNEDHTAEPHTLIHIISSVLLSHLLSKDDPIYSPEQLLNPTKLTRMEVGRKMIELAGEIVESANTLPSPTQLPKHFIRFETIDCRGYWTPPRMWATLVPFWRKEEQIAFIRTHVLQFGAPLARLACATLRFTDDRFSNDYYENRRWEHAFSVFKKILVLLKSLDPTQLDTNPALSSLLSSLAILLIRRDFSLSPLVSVFGALFPNFRRADLPERDPMPFRPNLERFLYAFREEGLDDRVEVDILHSRYCRMFNYFVGQTERSIGRDFWVESQR</sequence>
<evidence type="ECO:0000313" key="2">
    <source>
        <dbReference type="Proteomes" id="UP001281761"/>
    </source>
</evidence>
<dbReference type="EMBL" id="JARBJD010000143">
    <property type="protein sequence ID" value="KAK2950066.1"/>
    <property type="molecule type" value="Genomic_DNA"/>
</dbReference>
<dbReference type="Proteomes" id="UP001281761">
    <property type="component" value="Unassembled WGS sequence"/>
</dbReference>
<comment type="caution">
    <text evidence="1">The sequence shown here is derived from an EMBL/GenBank/DDBJ whole genome shotgun (WGS) entry which is preliminary data.</text>
</comment>
<keyword evidence="2" id="KW-1185">Reference proteome</keyword>
<name>A0ABQ9XIG2_9EUKA</name>
<proteinExistence type="predicted"/>